<feature type="compositionally biased region" description="Acidic residues" evidence="7">
    <location>
        <begin position="67"/>
        <end position="84"/>
    </location>
</feature>
<dbReference type="PANTHER" id="PTHR46721:SF3">
    <property type="entry name" value="FORKHEAD BOX N1"/>
    <property type="match status" value="1"/>
</dbReference>
<evidence type="ECO:0000256" key="2">
    <source>
        <dbReference type="ARBA" id="ARBA00023015"/>
    </source>
</evidence>
<evidence type="ECO:0000256" key="7">
    <source>
        <dbReference type="SAM" id="MobiDB-lite"/>
    </source>
</evidence>
<dbReference type="PRINTS" id="PR00053">
    <property type="entry name" value="FORKHEAD"/>
</dbReference>
<protein>
    <submittedName>
        <fullName evidence="9">Forkhead box protein N1</fullName>
    </submittedName>
</protein>
<dbReference type="PANTHER" id="PTHR46721">
    <property type="entry name" value="FORKHEAD BOX PROTEIN N1"/>
    <property type="match status" value="1"/>
</dbReference>
<sequence length="660" mass="74617">MKPWSSIYDGGEDDEDDEVVGQEGDLDPSVESLRKDAEEFDPDQGEEEVDDEIEGLIQQEMFSGYAQEEEGDEEDEEDEVEEVEQISTMATTTTTTMRRPIPVKVPKPKMDFNIEGLDIEMINPDEDDEDDYQVVEDDEEEEYQQVYNNNGQYDQDQYYDEGDEAGAMGDGYYQNNENNPIESDESNEGGFVEQHSQVNQNNLLLNQLRNDDHFLVPPEMPREGRRKMEVRHPKFVGLNNMQLVSRMVQKGKIVNPAADDDDDEFLYVNAEQECYLAKKGVRVVPGKRNYQSRNGNDVFLSRSGNNVFYLGGGVPLEPVLAHPRLNDVVENFRQEMAYRKHVYKDKVVYKVDPSSIVPASVSGSAGSSSIGSEETDPEFLATDDESESEVINGSIAAWIVPDTGSRSPTPEYELEEPEYILTTAGSHSLEPPAKKRKQKHEPQPHTDGRIYPKPGFSYSCLIAMSLKNSKTGCLPVSEIYKFMCDHFPYFKTAPSGWKNSVRHNLSLNKCFEKIEKPGNGTRKGCLWALNPAKIHKMDEEVQKWSRKDPMSIRRAMSDPENLELLERGEMKKDYSGNGSDEDEEEEFGDGTTATIITTQAQRQSDQKIHIKKEDPLDFGTITNVRGNYLCAAPSGPQTYTLQFSNLSSTTPIIIRRTPVK</sequence>
<evidence type="ECO:0000256" key="3">
    <source>
        <dbReference type="ARBA" id="ARBA00023125"/>
    </source>
</evidence>
<evidence type="ECO:0000256" key="4">
    <source>
        <dbReference type="ARBA" id="ARBA00023163"/>
    </source>
</evidence>
<evidence type="ECO:0000313" key="10">
    <source>
        <dbReference type="Proteomes" id="UP000198287"/>
    </source>
</evidence>
<reference evidence="9 10" key="1">
    <citation type="submission" date="2015-12" db="EMBL/GenBank/DDBJ databases">
        <title>The genome of Folsomia candida.</title>
        <authorList>
            <person name="Faddeeva A."/>
            <person name="Derks M.F."/>
            <person name="Anvar Y."/>
            <person name="Smit S."/>
            <person name="Van Straalen N."/>
            <person name="Roelofs D."/>
        </authorList>
    </citation>
    <scope>NUCLEOTIDE SEQUENCE [LARGE SCALE GENOMIC DNA]</scope>
    <source>
        <strain evidence="9 10">VU population</strain>
        <tissue evidence="9">Whole body</tissue>
    </source>
</reference>
<dbReference type="SUPFAM" id="SSF46785">
    <property type="entry name" value="Winged helix' DNA-binding domain"/>
    <property type="match status" value="1"/>
</dbReference>
<dbReference type="EMBL" id="LNIX01000009">
    <property type="protein sequence ID" value="OXA50234.1"/>
    <property type="molecule type" value="Genomic_DNA"/>
</dbReference>
<feature type="region of interest" description="Disordered" evidence="7">
    <location>
        <begin position="1"/>
        <end position="104"/>
    </location>
</feature>
<comment type="caution">
    <text evidence="9">The sequence shown here is derived from an EMBL/GenBank/DDBJ whole genome shotgun (WGS) entry which is preliminary data.</text>
</comment>
<feature type="compositionally biased region" description="Acidic residues" evidence="7">
    <location>
        <begin position="10"/>
        <end position="28"/>
    </location>
</feature>
<name>A0A226DZK8_FOLCA</name>
<keyword evidence="5 6" id="KW-0539">Nucleus</keyword>
<dbReference type="InterPro" id="IPR036390">
    <property type="entry name" value="WH_DNA-bd_sf"/>
</dbReference>
<evidence type="ECO:0000256" key="6">
    <source>
        <dbReference type="PROSITE-ProRule" id="PRU00089"/>
    </source>
</evidence>
<feature type="compositionally biased region" description="Low complexity" evidence="7">
    <location>
        <begin position="88"/>
        <end position="97"/>
    </location>
</feature>
<keyword evidence="2" id="KW-0805">Transcription regulation</keyword>
<keyword evidence="4" id="KW-0804">Transcription</keyword>
<dbReference type="STRING" id="158441.A0A226DZK8"/>
<dbReference type="GO" id="GO:0005634">
    <property type="term" value="C:nucleus"/>
    <property type="evidence" value="ECO:0007669"/>
    <property type="project" value="UniProtKB-SubCell"/>
</dbReference>
<dbReference type="Pfam" id="PF00250">
    <property type="entry name" value="Forkhead"/>
    <property type="match status" value="1"/>
</dbReference>
<evidence type="ECO:0000313" key="9">
    <source>
        <dbReference type="EMBL" id="OXA50234.1"/>
    </source>
</evidence>
<dbReference type="InterPro" id="IPR049624">
    <property type="entry name" value="FOXN1_4"/>
</dbReference>
<dbReference type="OrthoDB" id="10070006at2759"/>
<comment type="subcellular location">
    <subcellularLocation>
        <location evidence="6">Nucleus</location>
    </subcellularLocation>
</comment>
<dbReference type="InterPro" id="IPR036388">
    <property type="entry name" value="WH-like_DNA-bd_sf"/>
</dbReference>
<dbReference type="GO" id="GO:0000976">
    <property type="term" value="F:transcription cis-regulatory region binding"/>
    <property type="evidence" value="ECO:0007669"/>
    <property type="project" value="TreeGrafter"/>
</dbReference>
<evidence type="ECO:0000256" key="5">
    <source>
        <dbReference type="ARBA" id="ARBA00023242"/>
    </source>
</evidence>
<dbReference type="Gene3D" id="1.10.10.10">
    <property type="entry name" value="Winged helix-like DNA-binding domain superfamily/Winged helix DNA-binding domain"/>
    <property type="match status" value="1"/>
</dbReference>
<keyword evidence="1" id="KW-0217">Developmental protein</keyword>
<dbReference type="SMART" id="SM00339">
    <property type="entry name" value="FH"/>
    <property type="match status" value="1"/>
</dbReference>
<dbReference type="CDD" id="cd20030">
    <property type="entry name" value="FH_FOXN1-like"/>
    <property type="match status" value="1"/>
</dbReference>
<gene>
    <name evidence="9" type="ORF">Fcan01_15239</name>
</gene>
<dbReference type="InterPro" id="IPR030456">
    <property type="entry name" value="TF_fork_head_CS_2"/>
</dbReference>
<keyword evidence="3 6" id="KW-0238">DNA-binding</keyword>
<accession>A0A226DZK8</accession>
<evidence type="ECO:0000259" key="8">
    <source>
        <dbReference type="PROSITE" id="PS50039"/>
    </source>
</evidence>
<feature type="compositionally biased region" description="Basic and acidic residues" evidence="7">
    <location>
        <begin position="440"/>
        <end position="449"/>
    </location>
</feature>
<proteinExistence type="predicted"/>
<evidence type="ECO:0000256" key="1">
    <source>
        <dbReference type="ARBA" id="ARBA00022473"/>
    </source>
</evidence>
<dbReference type="PROSITE" id="PS50039">
    <property type="entry name" value="FORK_HEAD_3"/>
    <property type="match status" value="1"/>
</dbReference>
<feature type="region of interest" description="Disordered" evidence="7">
    <location>
        <begin position="567"/>
        <end position="589"/>
    </location>
</feature>
<feature type="compositionally biased region" description="Acidic residues" evidence="7">
    <location>
        <begin position="38"/>
        <end position="54"/>
    </location>
</feature>
<organism evidence="9 10">
    <name type="scientific">Folsomia candida</name>
    <name type="common">Springtail</name>
    <dbReference type="NCBI Taxonomy" id="158441"/>
    <lineage>
        <taxon>Eukaryota</taxon>
        <taxon>Metazoa</taxon>
        <taxon>Ecdysozoa</taxon>
        <taxon>Arthropoda</taxon>
        <taxon>Hexapoda</taxon>
        <taxon>Collembola</taxon>
        <taxon>Entomobryomorpha</taxon>
        <taxon>Isotomoidea</taxon>
        <taxon>Isotomidae</taxon>
        <taxon>Proisotominae</taxon>
        <taxon>Folsomia</taxon>
    </lineage>
</organism>
<dbReference type="InterPro" id="IPR001766">
    <property type="entry name" value="Fork_head_dom"/>
</dbReference>
<dbReference type="PROSITE" id="PS00658">
    <property type="entry name" value="FORK_HEAD_2"/>
    <property type="match status" value="1"/>
</dbReference>
<dbReference type="Proteomes" id="UP000198287">
    <property type="component" value="Unassembled WGS sequence"/>
</dbReference>
<keyword evidence="10" id="KW-1185">Reference proteome</keyword>
<feature type="region of interest" description="Disordered" evidence="7">
    <location>
        <begin position="425"/>
        <end position="449"/>
    </location>
</feature>
<feature type="domain" description="Fork-head" evidence="8">
    <location>
        <begin position="453"/>
        <end position="548"/>
    </location>
</feature>
<feature type="compositionally biased region" description="Acidic residues" evidence="7">
    <location>
        <begin position="579"/>
        <end position="588"/>
    </location>
</feature>
<dbReference type="AlphaFoldDB" id="A0A226DZK8"/>
<feature type="DNA-binding region" description="Fork-head" evidence="6">
    <location>
        <begin position="453"/>
        <end position="548"/>
    </location>
</feature>
<dbReference type="GO" id="GO:0000981">
    <property type="term" value="F:DNA-binding transcription factor activity, RNA polymerase II-specific"/>
    <property type="evidence" value="ECO:0007669"/>
    <property type="project" value="TreeGrafter"/>
</dbReference>